<keyword evidence="1" id="KW-0732">Signal</keyword>
<dbReference type="PROSITE" id="PS51257">
    <property type="entry name" value="PROKAR_LIPOPROTEIN"/>
    <property type="match status" value="1"/>
</dbReference>
<evidence type="ECO:0000259" key="2">
    <source>
        <dbReference type="Pfam" id="PF04069"/>
    </source>
</evidence>
<name>A0AA37U3H0_9RHOB</name>
<dbReference type="NCBIfam" id="TIGR03414">
    <property type="entry name" value="ABC_choline_bnd"/>
    <property type="match status" value="1"/>
</dbReference>
<comment type="caution">
    <text evidence="3">The sequence shown here is derived from an EMBL/GenBank/DDBJ whole genome shotgun (WGS) entry which is preliminary data.</text>
</comment>
<gene>
    <name evidence="3" type="primary">opuC</name>
    <name evidence="3" type="ORF">GCM10010873_18330</name>
</gene>
<sequence>MTLKSMLLASAISFAFAGSAFAAGCDKVTFSDVGWTDITATTAATSLVLEALGYETETKVLSVPVTYEGLASGDVDVFLGNWMPTMESNIAPYRDAKTVDTVRTNLEGAKYTLATNAKGAELGIKDFKDIAAHAADLDGKIYGIEAGNDGNKLILDMLDKDAFGLKAGGVELVESSEQGMLAQVARADNEGKAVVFLGWEPHPMNANFKMTYLTGGDDFFGPNLGGATVATNTRAGYVAECPNTGKLLSNLSFSLAMENEIMGSILNDGTDPREAAKTWLAAHPDVIGPWLDGVTTKDGGDAAAAVTAALQ</sequence>
<dbReference type="Gene3D" id="3.40.190.10">
    <property type="entry name" value="Periplasmic binding protein-like II"/>
    <property type="match status" value="1"/>
</dbReference>
<reference evidence="3 4" key="1">
    <citation type="journal article" date="2014" name="Int. J. Syst. Evol. Microbiol.">
        <title>Complete genome sequence of Corynebacterium casei LMG S-19264T (=DSM 44701T), isolated from a smear-ripened cheese.</title>
        <authorList>
            <consortium name="US DOE Joint Genome Institute (JGI-PGF)"/>
            <person name="Walter F."/>
            <person name="Albersmeier A."/>
            <person name="Kalinowski J."/>
            <person name="Ruckert C."/>
        </authorList>
    </citation>
    <scope>NUCLEOTIDE SEQUENCE [LARGE SCALE GENOMIC DNA]</scope>
    <source>
        <strain evidence="3 4">NBRC 111766</strain>
    </source>
</reference>
<feature type="signal peptide" evidence="1">
    <location>
        <begin position="1"/>
        <end position="22"/>
    </location>
</feature>
<dbReference type="Gene3D" id="3.40.190.100">
    <property type="entry name" value="Glycine betaine-binding periplasmic protein, domain 2"/>
    <property type="match status" value="1"/>
</dbReference>
<dbReference type="CDD" id="cd13640">
    <property type="entry name" value="PBP2_ChoX"/>
    <property type="match status" value="1"/>
</dbReference>
<evidence type="ECO:0000256" key="1">
    <source>
        <dbReference type="SAM" id="SignalP"/>
    </source>
</evidence>
<organism evidence="3 4">
    <name type="scientific">Cypionkella aquatica</name>
    <dbReference type="NCBI Taxonomy" id="1756042"/>
    <lineage>
        <taxon>Bacteria</taxon>
        <taxon>Pseudomonadati</taxon>
        <taxon>Pseudomonadota</taxon>
        <taxon>Alphaproteobacteria</taxon>
        <taxon>Rhodobacterales</taxon>
        <taxon>Paracoccaceae</taxon>
        <taxon>Cypionkella</taxon>
    </lineage>
</organism>
<dbReference type="GO" id="GO:0033265">
    <property type="term" value="F:choline binding"/>
    <property type="evidence" value="ECO:0007669"/>
    <property type="project" value="InterPro"/>
</dbReference>
<dbReference type="AlphaFoldDB" id="A0AA37U3H0"/>
<feature type="domain" description="ABC-type glycine betaine transport system substrate-binding" evidence="2">
    <location>
        <begin position="27"/>
        <end position="281"/>
    </location>
</feature>
<dbReference type="InterPro" id="IPR007210">
    <property type="entry name" value="ABC_Gly_betaine_transp_sub-bd"/>
</dbReference>
<dbReference type="SUPFAM" id="SSF53850">
    <property type="entry name" value="Periplasmic binding protein-like II"/>
    <property type="match status" value="1"/>
</dbReference>
<dbReference type="EMBL" id="BSPP01000007">
    <property type="protein sequence ID" value="GLS86859.1"/>
    <property type="molecule type" value="Genomic_DNA"/>
</dbReference>
<dbReference type="GO" id="GO:0043190">
    <property type="term" value="C:ATP-binding cassette (ABC) transporter complex"/>
    <property type="evidence" value="ECO:0007669"/>
    <property type="project" value="InterPro"/>
</dbReference>
<dbReference type="InterPro" id="IPR017783">
    <property type="entry name" value="ABC_choline_sub-bd"/>
</dbReference>
<dbReference type="GO" id="GO:0042597">
    <property type="term" value="C:periplasmic space"/>
    <property type="evidence" value="ECO:0007669"/>
    <property type="project" value="InterPro"/>
</dbReference>
<keyword evidence="4" id="KW-1185">Reference proteome</keyword>
<dbReference type="GO" id="GO:0022857">
    <property type="term" value="F:transmembrane transporter activity"/>
    <property type="evidence" value="ECO:0007669"/>
    <property type="project" value="InterPro"/>
</dbReference>
<protein>
    <submittedName>
        <fullName evidence="3">Glycine/betaine ABC transporter substrate-binding protein</fullName>
    </submittedName>
</protein>
<accession>A0AA37U3H0</accession>
<evidence type="ECO:0000313" key="4">
    <source>
        <dbReference type="Proteomes" id="UP001157355"/>
    </source>
</evidence>
<dbReference type="Pfam" id="PF04069">
    <property type="entry name" value="OpuAC"/>
    <property type="match status" value="1"/>
</dbReference>
<proteinExistence type="predicted"/>
<evidence type="ECO:0000313" key="3">
    <source>
        <dbReference type="EMBL" id="GLS86859.1"/>
    </source>
</evidence>
<dbReference type="Proteomes" id="UP001157355">
    <property type="component" value="Unassembled WGS sequence"/>
</dbReference>
<dbReference type="RefSeq" id="WP_284325051.1">
    <property type="nucleotide sequence ID" value="NZ_BSPP01000007.1"/>
</dbReference>
<feature type="chain" id="PRO_5041384249" evidence="1">
    <location>
        <begin position="23"/>
        <end position="311"/>
    </location>
</feature>
<dbReference type="GO" id="GO:0015871">
    <property type="term" value="P:choline transport"/>
    <property type="evidence" value="ECO:0007669"/>
    <property type="project" value="InterPro"/>
</dbReference>